<feature type="domain" description="Glycosyl transferase family 1" evidence="1">
    <location>
        <begin position="192"/>
        <end position="350"/>
    </location>
</feature>
<dbReference type="CAZy" id="GT4">
    <property type="family name" value="Glycosyltransferase Family 4"/>
</dbReference>
<dbReference type="Proteomes" id="UP000001660">
    <property type="component" value="Chromosome"/>
</dbReference>
<reference evidence="3 4" key="1">
    <citation type="journal article" date="2010" name="Proc. Natl. Acad. Sci. U.S.A.">
        <title>A Nitrospira metagenome illuminates the physiology and evolution of globally important nitrite-oxidizing bacteria.</title>
        <authorList>
            <person name="Lucker S."/>
            <person name="Wagner M."/>
            <person name="Maixner F."/>
            <person name="Pelletier E."/>
            <person name="Koch H."/>
            <person name="Vacherie B."/>
            <person name="Rattei T."/>
            <person name="Sinninghe Damste J."/>
            <person name="Spieck E."/>
            <person name="Le Paslier D."/>
            <person name="Daims H."/>
        </authorList>
    </citation>
    <scope>NUCLEOTIDE SEQUENCE [LARGE SCALE GENOMIC DNA]</scope>
</reference>
<dbReference type="eggNOG" id="COG0438">
    <property type="taxonomic scope" value="Bacteria"/>
</dbReference>
<gene>
    <name evidence="3" type="ORF">NIDE2704</name>
</gene>
<keyword evidence="3" id="KW-0808">Transferase</keyword>
<dbReference type="Pfam" id="PF13439">
    <property type="entry name" value="Glyco_transf_4"/>
    <property type="match status" value="1"/>
</dbReference>
<evidence type="ECO:0000259" key="1">
    <source>
        <dbReference type="Pfam" id="PF00534"/>
    </source>
</evidence>
<keyword evidence="4" id="KW-1185">Reference proteome</keyword>
<dbReference type="OrthoDB" id="9781413at2"/>
<accession>D8PGM3</accession>
<dbReference type="PANTHER" id="PTHR12526">
    <property type="entry name" value="GLYCOSYLTRANSFERASE"/>
    <property type="match status" value="1"/>
</dbReference>
<proteinExistence type="predicted"/>
<dbReference type="HOGENOM" id="CLU_009583_0_0_0"/>
<dbReference type="SUPFAM" id="SSF53756">
    <property type="entry name" value="UDP-Glycosyltransferase/glycogen phosphorylase"/>
    <property type="match status" value="1"/>
</dbReference>
<organism evidence="3 4">
    <name type="scientific">Nitrospira defluvii</name>
    <dbReference type="NCBI Taxonomy" id="330214"/>
    <lineage>
        <taxon>Bacteria</taxon>
        <taxon>Pseudomonadati</taxon>
        <taxon>Nitrospirota</taxon>
        <taxon>Nitrospiria</taxon>
        <taxon>Nitrospirales</taxon>
        <taxon>Nitrospiraceae</taxon>
        <taxon>Nitrospira</taxon>
    </lineage>
</organism>
<dbReference type="AlphaFoldDB" id="D8PGM3"/>
<evidence type="ECO:0000313" key="4">
    <source>
        <dbReference type="Proteomes" id="UP000001660"/>
    </source>
</evidence>
<dbReference type="Pfam" id="PF00534">
    <property type="entry name" value="Glycos_transf_1"/>
    <property type="match status" value="1"/>
</dbReference>
<keyword evidence="3" id="KW-0328">Glycosyltransferase</keyword>
<dbReference type="GO" id="GO:0016757">
    <property type="term" value="F:glycosyltransferase activity"/>
    <property type="evidence" value="ECO:0007669"/>
    <property type="project" value="UniProtKB-KW"/>
</dbReference>
<protein>
    <submittedName>
        <fullName evidence="3">Glycosyl transferase, group 1</fullName>
        <ecNumber evidence="3">2.4.-.-</ecNumber>
    </submittedName>
</protein>
<evidence type="ECO:0000259" key="2">
    <source>
        <dbReference type="Pfam" id="PF13439"/>
    </source>
</evidence>
<dbReference type="CDD" id="cd03820">
    <property type="entry name" value="GT4_AmsD-like"/>
    <property type="match status" value="1"/>
</dbReference>
<dbReference type="Gene3D" id="3.40.50.2000">
    <property type="entry name" value="Glycogen Phosphorylase B"/>
    <property type="match status" value="2"/>
</dbReference>
<dbReference type="KEGG" id="nde:NIDE2704"/>
<feature type="domain" description="Glycosyltransferase subfamily 4-like N-terminal" evidence="2">
    <location>
        <begin position="22"/>
        <end position="184"/>
    </location>
</feature>
<sequence>MHSYLKGRRAQITLVISSLSLGGAEKVLSMLAKHWTESGYIVTVITLSASESDWYALHPSITRVALDLLSPSRHVAHAILCNVIRVLRLRAAMRRSQPDVIISFMDRTNVLTLIAAWGGRVPVIVCERTDPRHHTIGRGWNVLRTRMYRHAAGIVLQSNSVLDWVRQLSLTHISHVIPNPIDPQIVAVHGVEKKRGSKYVLVGMGRLTPSKRFDILLEAFAQCIGDNPDWSLLLIGDGTERQRLEALSYELGVAKNTTFAGKARDPSVLLRSADLFVMTSEYEGFPNALIEAMACGLPVIACDCPSGPREIIRDGVDGILVPPNDRGALVAALEFLMKSATDRQRMGEKAVEVVERFGSDRVMRLWDNLIDIFV</sequence>
<dbReference type="InterPro" id="IPR028098">
    <property type="entry name" value="Glyco_trans_4-like_N"/>
</dbReference>
<evidence type="ECO:0000313" key="3">
    <source>
        <dbReference type="EMBL" id="CBK42410.1"/>
    </source>
</evidence>
<dbReference type="EMBL" id="FP929003">
    <property type="protein sequence ID" value="CBK42410.1"/>
    <property type="molecule type" value="Genomic_DNA"/>
</dbReference>
<name>D8PGM3_9BACT</name>
<dbReference type="InterPro" id="IPR001296">
    <property type="entry name" value="Glyco_trans_1"/>
</dbReference>
<dbReference type="STRING" id="330214.NIDE2704"/>
<dbReference type="EC" id="2.4.-.-" evidence="3"/>